<dbReference type="STRING" id="56107.Cylst_5415"/>
<dbReference type="HOGENOM" id="CLU_1037155_0_0_3"/>
<dbReference type="EMBL" id="CP003642">
    <property type="protein sequence ID" value="AFZ27435.1"/>
    <property type="molecule type" value="Genomic_DNA"/>
</dbReference>
<dbReference type="AlphaFoldDB" id="K9X453"/>
<gene>
    <name evidence="2" type="ORF">Cylst_5415</name>
</gene>
<keyword evidence="3" id="KW-1185">Reference proteome</keyword>
<dbReference type="Proteomes" id="UP000010475">
    <property type="component" value="Chromosome"/>
</dbReference>
<reference evidence="2 3" key="1">
    <citation type="submission" date="2012-06" db="EMBL/GenBank/DDBJ databases">
        <title>Finished chromosome of genome of Cylindrospermum stagnale PCC 7417.</title>
        <authorList>
            <consortium name="US DOE Joint Genome Institute"/>
            <person name="Gugger M."/>
            <person name="Coursin T."/>
            <person name="Rippka R."/>
            <person name="Tandeau De Marsac N."/>
            <person name="Huntemann M."/>
            <person name="Wei C.-L."/>
            <person name="Han J."/>
            <person name="Detter J.C."/>
            <person name="Han C."/>
            <person name="Tapia R."/>
            <person name="Chen A."/>
            <person name="Kyrpides N."/>
            <person name="Mavromatis K."/>
            <person name="Markowitz V."/>
            <person name="Szeto E."/>
            <person name="Ivanova N."/>
            <person name="Pagani I."/>
            <person name="Pati A."/>
            <person name="Goodwin L."/>
            <person name="Nordberg H.P."/>
            <person name="Cantor M.N."/>
            <person name="Hua S.X."/>
            <person name="Woyke T."/>
            <person name="Kerfeld C.A."/>
        </authorList>
    </citation>
    <scope>NUCLEOTIDE SEQUENCE [LARGE SCALE GENOMIC DNA]</scope>
    <source>
        <strain evidence="2 3">PCC 7417</strain>
    </source>
</reference>
<proteinExistence type="predicted"/>
<protein>
    <recommendedName>
        <fullName evidence="1">Min27-like integrase DNA-binding domain-containing protein</fullName>
    </recommendedName>
</protein>
<accession>K9X453</accession>
<dbReference type="eggNOG" id="COG0582">
    <property type="taxonomic scope" value="Bacteria"/>
</dbReference>
<dbReference type="Pfam" id="PF12167">
    <property type="entry name" value="Arm-DNA-bind_2"/>
    <property type="match status" value="1"/>
</dbReference>
<dbReference type="RefSeq" id="WP_015210670.1">
    <property type="nucleotide sequence ID" value="NC_019757.1"/>
</dbReference>
<dbReference type="InterPro" id="IPR022000">
    <property type="entry name" value="Min27-like_integrase_DNA_bind"/>
</dbReference>
<feature type="domain" description="Min27-like integrase DNA-binding" evidence="1">
    <location>
        <begin position="144"/>
        <end position="207"/>
    </location>
</feature>
<name>K9X453_9NOST</name>
<evidence type="ECO:0000313" key="2">
    <source>
        <dbReference type="EMBL" id="AFZ27435.1"/>
    </source>
</evidence>
<sequence>MLSVPEETADSIKDGLSRLKRIEEIVHSWDDIFDYVVKKSPRGILPMEYYQAKELLGDLRECLKLKTVSKANPITPLASEVEEPITADASEVTPLTSEVEEPITADASEVEEPITVDASEVTPLAQDEQEIDQRTKEDKWISIDSRSNLLALRFRVKGFDKQFFLRTGLEDTPANREKARSLRDEIKDDIWTGDFDSTLSRYKTHKPKLDKPASDAVIDKPLALGATVELEERMVLVPVVDPNRRNGFVTGKFALTQLLVVRPVDSET</sequence>
<evidence type="ECO:0000313" key="3">
    <source>
        <dbReference type="Proteomes" id="UP000010475"/>
    </source>
</evidence>
<dbReference type="KEGG" id="csg:Cylst_5415"/>
<evidence type="ECO:0000259" key="1">
    <source>
        <dbReference type="Pfam" id="PF12167"/>
    </source>
</evidence>
<organism evidence="2 3">
    <name type="scientific">Cylindrospermum stagnale PCC 7417</name>
    <dbReference type="NCBI Taxonomy" id="56107"/>
    <lineage>
        <taxon>Bacteria</taxon>
        <taxon>Bacillati</taxon>
        <taxon>Cyanobacteriota</taxon>
        <taxon>Cyanophyceae</taxon>
        <taxon>Nostocales</taxon>
        <taxon>Nostocaceae</taxon>
        <taxon>Cylindrospermum</taxon>
    </lineage>
</organism>